<dbReference type="CDD" id="cd07043">
    <property type="entry name" value="STAS_anti-anti-sigma_factors"/>
    <property type="match status" value="1"/>
</dbReference>
<feature type="domain" description="STAS" evidence="1">
    <location>
        <begin position="31"/>
        <end position="102"/>
    </location>
</feature>
<evidence type="ECO:0000313" key="3">
    <source>
        <dbReference type="Proteomes" id="UP001268542"/>
    </source>
</evidence>
<dbReference type="InterPro" id="IPR002645">
    <property type="entry name" value="STAS_dom"/>
</dbReference>
<dbReference type="EMBL" id="JAVYII010000001">
    <property type="protein sequence ID" value="MDT9591964.1"/>
    <property type="molecule type" value="Genomic_DNA"/>
</dbReference>
<protein>
    <submittedName>
        <fullName evidence="2">STAS domain-containing protein</fullName>
    </submittedName>
</protein>
<dbReference type="InterPro" id="IPR058548">
    <property type="entry name" value="MlaB-like_STAS"/>
</dbReference>
<sequence length="124" mass="12869">MFDTSSDDLAFELDLPAGTLRVAGGLFTDLDARRLEREINQATTLVEGGTLVVDLAGVTFLPSTALQSLVAARRTAKVKGVAVALAATPGTLPHRVLTAVGFPLQQSAVEPGSRESQEPPPSAS</sequence>
<dbReference type="Gene3D" id="3.30.750.24">
    <property type="entry name" value="STAS domain"/>
    <property type="match status" value="1"/>
</dbReference>
<evidence type="ECO:0000259" key="1">
    <source>
        <dbReference type="PROSITE" id="PS50801"/>
    </source>
</evidence>
<accession>A0ABU3PRX5</accession>
<dbReference type="Pfam" id="PF13466">
    <property type="entry name" value="STAS_2"/>
    <property type="match status" value="1"/>
</dbReference>
<dbReference type="Proteomes" id="UP001268542">
    <property type="component" value="Unassembled WGS sequence"/>
</dbReference>
<proteinExistence type="predicted"/>
<keyword evidence="3" id="KW-1185">Reference proteome</keyword>
<reference evidence="2 3" key="1">
    <citation type="submission" date="2023-08" db="EMBL/GenBank/DDBJ databases">
        <title>Nocardioides seae sp. nov., a bacterium isolated from a soil.</title>
        <authorList>
            <person name="Wang X."/>
        </authorList>
    </citation>
    <scope>NUCLEOTIDE SEQUENCE [LARGE SCALE GENOMIC DNA]</scope>
    <source>
        <strain evidence="2 3">YZH12</strain>
    </source>
</reference>
<name>A0ABU3PRX5_9ACTN</name>
<comment type="caution">
    <text evidence="2">The sequence shown here is derived from an EMBL/GenBank/DDBJ whole genome shotgun (WGS) entry which is preliminary data.</text>
</comment>
<evidence type="ECO:0000313" key="2">
    <source>
        <dbReference type="EMBL" id="MDT9591964.1"/>
    </source>
</evidence>
<dbReference type="PROSITE" id="PS50801">
    <property type="entry name" value="STAS"/>
    <property type="match status" value="1"/>
</dbReference>
<dbReference type="InterPro" id="IPR036513">
    <property type="entry name" value="STAS_dom_sf"/>
</dbReference>
<dbReference type="SUPFAM" id="SSF52091">
    <property type="entry name" value="SpoIIaa-like"/>
    <property type="match status" value="1"/>
</dbReference>
<organism evidence="2 3">
    <name type="scientific">Nocardioides imazamoxiresistens</name>
    <dbReference type="NCBI Taxonomy" id="3231893"/>
    <lineage>
        <taxon>Bacteria</taxon>
        <taxon>Bacillati</taxon>
        <taxon>Actinomycetota</taxon>
        <taxon>Actinomycetes</taxon>
        <taxon>Propionibacteriales</taxon>
        <taxon>Nocardioidaceae</taxon>
        <taxon>Nocardioides</taxon>
    </lineage>
</organism>
<gene>
    <name evidence="2" type="ORF">RDV89_02730</name>
</gene>
<dbReference type="RefSeq" id="WP_315731088.1">
    <property type="nucleotide sequence ID" value="NZ_JAVYII010000001.1"/>
</dbReference>